<dbReference type="InterPro" id="IPR001303">
    <property type="entry name" value="Aldolase_II/adducin_N"/>
</dbReference>
<feature type="domain" description="Class II aldolase/adducin N-terminal" evidence="1">
    <location>
        <begin position="21"/>
        <end position="199"/>
    </location>
</feature>
<dbReference type="NCBIfam" id="NF005451">
    <property type="entry name" value="PRK07044.1"/>
    <property type="match status" value="1"/>
</dbReference>
<dbReference type="InterPro" id="IPR051017">
    <property type="entry name" value="Aldolase-II_Adducin_sf"/>
</dbReference>
<dbReference type="SUPFAM" id="SSF53639">
    <property type="entry name" value="AraD/HMP-PK domain-like"/>
    <property type="match status" value="1"/>
</dbReference>
<gene>
    <name evidence="2" type="ORF">METZ01_LOCUS96614</name>
</gene>
<dbReference type="SMART" id="SM01007">
    <property type="entry name" value="Aldolase_II"/>
    <property type="match status" value="1"/>
</dbReference>
<dbReference type="EMBL" id="UINC01009774">
    <property type="protein sequence ID" value="SVA43760.1"/>
    <property type="molecule type" value="Genomic_DNA"/>
</dbReference>
<dbReference type="AlphaFoldDB" id="A0A381VTY3"/>
<proteinExistence type="predicted"/>
<dbReference type="Gene3D" id="3.40.225.10">
    <property type="entry name" value="Class II aldolase/adducin N-terminal domain"/>
    <property type="match status" value="1"/>
</dbReference>
<evidence type="ECO:0000313" key="2">
    <source>
        <dbReference type="EMBL" id="SVA43760.1"/>
    </source>
</evidence>
<dbReference type="Pfam" id="PF00596">
    <property type="entry name" value="Aldolase_II"/>
    <property type="match status" value="1"/>
</dbReference>
<reference evidence="2" key="1">
    <citation type="submission" date="2018-05" db="EMBL/GenBank/DDBJ databases">
        <authorList>
            <person name="Lanie J.A."/>
            <person name="Ng W.-L."/>
            <person name="Kazmierczak K.M."/>
            <person name="Andrzejewski T.M."/>
            <person name="Davidsen T.M."/>
            <person name="Wayne K.J."/>
            <person name="Tettelin H."/>
            <person name="Glass J.I."/>
            <person name="Rusch D."/>
            <person name="Podicherti R."/>
            <person name="Tsui H.-C.T."/>
            <person name="Winkler M.E."/>
        </authorList>
    </citation>
    <scope>NUCLEOTIDE SEQUENCE</scope>
</reference>
<dbReference type="PANTHER" id="PTHR10672">
    <property type="entry name" value="ADDUCIN"/>
    <property type="match status" value="1"/>
</dbReference>
<dbReference type="GO" id="GO:0005856">
    <property type="term" value="C:cytoskeleton"/>
    <property type="evidence" value="ECO:0007669"/>
    <property type="project" value="TreeGrafter"/>
</dbReference>
<organism evidence="2">
    <name type="scientific">marine metagenome</name>
    <dbReference type="NCBI Taxonomy" id="408172"/>
    <lineage>
        <taxon>unclassified sequences</taxon>
        <taxon>metagenomes</taxon>
        <taxon>ecological metagenomes</taxon>
    </lineage>
</organism>
<dbReference type="GO" id="GO:0051015">
    <property type="term" value="F:actin filament binding"/>
    <property type="evidence" value="ECO:0007669"/>
    <property type="project" value="TreeGrafter"/>
</dbReference>
<dbReference type="PANTHER" id="PTHR10672:SF3">
    <property type="entry name" value="PROTEIN HU-LI TAI SHAO"/>
    <property type="match status" value="1"/>
</dbReference>
<evidence type="ECO:0000259" key="1">
    <source>
        <dbReference type="SMART" id="SM01007"/>
    </source>
</evidence>
<accession>A0A381VTY3</accession>
<sequence length="253" mass="28135">MAITSLPTHPMMSDAEWETRCDLAALYHIFHHLRMTDLIYTHMTARIPGEKDTFLINNYGEMFDEVTASSLVKMDFEGNVIGDQDSYNEAGFTIHSGVYKARPDITCVAHTHTNAGVAISITKEGLLPISQDAAVVIDEVGYHDYGTPATQAECDALGRNCKDINCVILRNHGLLTLGASIPAAFLRMYFLEHACAEQVAATSLNTELIPIDSKVLEDVNQRYGSFRANDDFGKLEWSAMIRLLERNGVQYKQ</sequence>
<name>A0A381VTY3_9ZZZZ</name>
<dbReference type="InterPro" id="IPR036409">
    <property type="entry name" value="Aldolase_II/adducin_N_sf"/>
</dbReference>
<protein>
    <recommendedName>
        <fullName evidence="1">Class II aldolase/adducin N-terminal domain-containing protein</fullName>
    </recommendedName>
</protein>